<dbReference type="SUPFAM" id="SSF53756">
    <property type="entry name" value="UDP-Glycosyltransferase/glycogen phosphorylase"/>
    <property type="match status" value="1"/>
</dbReference>
<organism evidence="4">
    <name type="scientific">Oryza minuta</name>
    <dbReference type="NCBI Taxonomy" id="63629"/>
    <lineage>
        <taxon>Eukaryota</taxon>
        <taxon>Viridiplantae</taxon>
        <taxon>Streptophyta</taxon>
        <taxon>Embryophyta</taxon>
        <taxon>Tracheophyta</taxon>
        <taxon>Spermatophyta</taxon>
        <taxon>Magnoliopsida</taxon>
        <taxon>Liliopsida</taxon>
        <taxon>Poales</taxon>
        <taxon>Poaceae</taxon>
        <taxon>BOP clade</taxon>
        <taxon>Oryzoideae</taxon>
        <taxon>Oryzeae</taxon>
        <taxon>Oryzinae</taxon>
        <taxon>Oryza</taxon>
    </lineage>
</organism>
<dbReference type="Pfam" id="PF00201">
    <property type="entry name" value="UDPGT"/>
    <property type="match status" value="1"/>
</dbReference>
<dbReference type="InterPro" id="IPR050481">
    <property type="entry name" value="UDP-glycosyltransf_plant"/>
</dbReference>
<name>E2CU74_ORYMI</name>
<evidence type="ECO:0000256" key="3">
    <source>
        <dbReference type="ARBA" id="ARBA00022679"/>
    </source>
</evidence>
<dbReference type="Gene3D" id="3.40.50.2000">
    <property type="entry name" value="Glycogen Phosphorylase B"/>
    <property type="match status" value="2"/>
</dbReference>
<dbReference type="CDD" id="cd03784">
    <property type="entry name" value="GT1_Gtf-like"/>
    <property type="match status" value="1"/>
</dbReference>
<dbReference type="AlphaFoldDB" id="E2CU74"/>
<accession>E2CU74</accession>
<comment type="similarity">
    <text evidence="1">Belongs to the UDP-glycosyltransferase family.</text>
</comment>
<evidence type="ECO:0000256" key="1">
    <source>
        <dbReference type="ARBA" id="ARBA00009995"/>
    </source>
</evidence>
<reference evidence="4" key="1">
    <citation type="journal article" date="2010" name="Theor. Appl. Genet.">
        <title>Genomic structure and evolution of the Pi2/9 locus in wild rice species.</title>
        <authorList>
            <person name="Dai L."/>
            <person name="Wu J."/>
            <person name="Li X."/>
            <person name="Wang X."/>
            <person name="Liu X."/>
            <person name="Jantasuriyarat C."/>
            <person name="Kudrna D."/>
            <person name="Yu Y."/>
            <person name="Wing R.A."/>
            <person name="Han B."/>
            <person name="Zhou B."/>
            <person name="Wang G.L."/>
        </authorList>
    </citation>
    <scope>NUCLEOTIDE SEQUENCE</scope>
</reference>
<dbReference type="EMBL" id="GQ280268">
    <property type="protein sequence ID" value="ACU64888.1"/>
    <property type="molecule type" value="Genomic_DNA"/>
</dbReference>
<sequence>MGFKASPHTFKNLNFDLWTKAAGVLVNTFDALEPEAVVALQQGTVASGFPPVFSVGPLLPASNQPKDPANYMEWLDAQPARSVLRELAAGLEASGHRFLWVVKSTVVDRDDATELGEGFLERVEKRGLVTMAWVEQEEVLKHEAVGLFVRHCGWNSVTEAATSGVPVLALPRFGDQRVNAGVVARAGLAVWVGSWSWEGEEGVISAEEISEKVKAAMGDDAMRRKAASVGGAAATAIADGGSSYLCLAEFVRQCESN</sequence>
<dbReference type="PANTHER" id="PTHR48048:SF76">
    <property type="entry name" value="UDP-GLYCOSYLTRANSFERASE 708D1-LIKE"/>
    <property type="match status" value="1"/>
</dbReference>
<evidence type="ECO:0000256" key="2">
    <source>
        <dbReference type="ARBA" id="ARBA00022676"/>
    </source>
</evidence>
<gene>
    <name evidence="4" type="ORF">Ba0024C01.8</name>
</gene>
<protein>
    <submittedName>
        <fullName evidence="4">UDP-T2</fullName>
    </submittedName>
</protein>
<keyword evidence="3" id="KW-0808">Transferase</keyword>
<keyword evidence="2" id="KW-0328">Glycosyltransferase</keyword>
<dbReference type="InterPro" id="IPR002213">
    <property type="entry name" value="UDP_glucos_trans"/>
</dbReference>
<dbReference type="CAZy" id="GT1">
    <property type="family name" value="Glycosyltransferase Family 1"/>
</dbReference>
<proteinExistence type="inferred from homology"/>
<dbReference type="GO" id="GO:0035251">
    <property type="term" value="F:UDP-glucosyltransferase activity"/>
    <property type="evidence" value="ECO:0007669"/>
    <property type="project" value="InterPro"/>
</dbReference>
<evidence type="ECO:0000313" key="4">
    <source>
        <dbReference type="EMBL" id="ACU64888.1"/>
    </source>
</evidence>
<dbReference type="PANTHER" id="PTHR48048">
    <property type="entry name" value="GLYCOSYLTRANSFERASE"/>
    <property type="match status" value="1"/>
</dbReference>